<dbReference type="KEGG" id="lrs:PX52LOC_03386"/>
<organism evidence="2 3">
    <name type="scientific">Limnoglobus roseus</name>
    <dbReference type="NCBI Taxonomy" id="2598579"/>
    <lineage>
        <taxon>Bacteria</taxon>
        <taxon>Pseudomonadati</taxon>
        <taxon>Planctomycetota</taxon>
        <taxon>Planctomycetia</taxon>
        <taxon>Gemmatales</taxon>
        <taxon>Gemmataceae</taxon>
        <taxon>Limnoglobus</taxon>
    </lineage>
</organism>
<name>A0A5C1AFC7_9BACT</name>
<sequence length="194" mass="20667">MLILKTRSQKLSRVSFDPSGRGLAAGGQRGVYWWQSVFDGSKPVCLDEGECSGLGFTTKGEYLFAVVGKNRLAVFNLSDRRPSYVGLKVSASTVAVCPATGLAVTESWSGGEMVGWRVTDDGGLKRVWATTVAPGSIGSTVAFAGDGSWFVRAAQDPRRVEVLPTRDPRPRNGESDSRVSGRRVGEQWAGGVPG</sequence>
<evidence type="ECO:0000256" key="1">
    <source>
        <dbReference type="SAM" id="MobiDB-lite"/>
    </source>
</evidence>
<dbReference type="EMBL" id="CP042425">
    <property type="protein sequence ID" value="QEL16432.1"/>
    <property type="molecule type" value="Genomic_DNA"/>
</dbReference>
<evidence type="ECO:0008006" key="4">
    <source>
        <dbReference type="Google" id="ProtNLM"/>
    </source>
</evidence>
<dbReference type="AlphaFoldDB" id="A0A5C1AFC7"/>
<protein>
    <recommendedName>
        <fullName evidence="4">WD40 repeat domain-containing protein</fullName>
    </recommendedName>
</protein>
<dbReference type="Gene3D" id="2.130.10.10">
    <property type="entry name" value="YVTN repeat-like/Quinoprotein amine dehydrogenase"/>
    <property type="match status" value="1"/>
</dbReference>
<dbReference type="SUPFAM" id="SSF75011">
    <property type="entry name" value="3-carboxy-cis,cis-mucoante lactonizing enzyme"/>
    <property type="match status" value="1"/>
</dbReference>
<dbReference type="InterPro" id="IPR015943">
    <property type="entry name" value="WD40/YVTN_repeat-like_dom_sf"/>
</dbReference>
<gene>
    <name evidence="2" type="ORF">PX52LOC_03386</name>
</gene>
<feature type="region of interest" description="Disordered" evidence="1">
    <location>
        <begin position="161"/>
        <end position="194"/>
    </location>
</feature>
<evidence type="ECO:0000313" key="3">
    <source>
        <dbReference type="Proteomes" id="UP000324974"/>
    </source>
</evidence>
<dbReference type="Proteomes" id="UP000324974">
    <property type="component" value="Chromosome"/>
</dbReference>
<proteinExistence type="predicted"/>
<feature type="compositionally biased region" description="Basic and acidic residues" evidence="1">
    <location>
        <begin position="161"/>
        <end position="185"/>
    </location>
</feature>
<keyword evidence="3" id="KW-1185">Reference proteome</keyword>
<accession>A0A5C1AFC7</accession>
<reference evidence="3" key="1">
    <citation type="submission" date="2019-08" db="EMBL/GenBank/DDBJ databases">
        <title>Limnoglobus roseus gen. nov., sp. nov., a novel freshwater planctomycete with a giant genome from the family Gemmataceae.</title>
        <authorList>
            <person name="Kulichevskaya I.S."/>
            <person name="Naumoff D.G."/>
            <person name="Miroshnikov K."/>
            <person name="Ivanova A."/>
            <person name="Philippov D.A."/>
            <person name="Hakobyan A."/>
            <person name="Rijpstra I.C."/>
            <person name="Sinninghe Damste J.S."/>
            <person name="Liesack W."/>
            <person name="Dedysh S.N."/>
        </authorList>
    </citation>
    <scope>NUCLEOTIDE SEQUENCE [LARGE SCALE GENOMIC DNA]</scope>
    <source>
        <strain evidence="3">PX52</strain>
    </source>
</reference>
<evidence type="ECO:0000313" key="2">
    <source>
        <dbReference type="EMBL" id="QEL16432.1"/>
    </source>
</evidence>
<dbReference type="RefSeq" id="WP_149111164.1">
    <property type="nucleotide sequence ID" value="NZ_CP042425.1"/>
</dbReference>